<dbReference type="PROSITE" id="PS51257">
    <property type="entry name" value="PROKAR_LIPOPROTEIN"/>
    <property type="match status" value="1"/>
</dbReference>
<dbReference type="RefSeq" id="XP_070457977.1">
    <property type="nucleotide sequence ID" value="XM_070601876.1"/>
</dbReference>
<accession>A0ABM4MZ57</accession>
<proteinExistence type="predicted"/>
<evidence type="ECO:0000313" key="3">
    <source>
        <dbReference type="RefSeq" id="XP_070457977.1"/>
    </source>
</evidence>
<evidence type="ECO:0000256" key="1">
    <source>
        <dbReference type="SAM" id="MobiDB-lite"/>
    </source>
</evidence>
<name>A0ABM4MZ57_EQUPR</name>
<evidence type="ECO:0000313" key="2">
    <source>
        <dbReference type="Proteomes" id="UP001652662"/>
    </source>
</evidence>
<feature type="region of interest" description="Disordered" evidence="1">
    <location>
        <begin position="16"/>
        <end position="139"/>
    </location>
</feature>
<reference evidence="3" key="1">
    <citation type="submission" date="2025-08" db="UniProtKB">
        <authorList>
            <consortium name="RefSeq"/>
        </authorList>
    </citation>
    <scope>IDENTIFICATION</scope>
    <source>
        <tissue evidence="3">Blood</tissue>
    </source>
</reference>
<organism evidence="2 3">
    <name type="scientific">Equus przewalskii</name>
    <name type="common">Przewalski's horse</name>
    <name type="synonym">Equus caballus przewalskii</name>
    <dbReference type="NCBI Taxonomy" id="9798"/>
    <lineage>
        <taxon>Eukaryota</taxon>
        <taxon>Metazoa</taxon>
        <taxon>Chordata</taxon>
        <taxon>Craniata</taxon>
        <taxon>Vertebrata</taxon>
        <taxon>Euteleostomi</taxon>
        <taxon>Mammalia</taxon>
        <taxon>Eutheria</taxon>
        <taxon>Laurasiatheria</taxon>
        <taxon>Perissodactyla</taxon>
        <taxon>Equidae</taxon>
        <taxon>Equus</taxon>
    </lineage>
</organism>
<protein>
    <submittedName>
        <fullName evidence="3">Uncharacterized protein</fullName>
    </submittedName>
</protein>
<feature type="compositionally biased region" description="Low complexity" evidence="1">
    <location>
        <begin position="86"/>
        <end position="99"/>
    </location>
</feature>
<dbReference type="GeneID" id="139080551"/>
<keyword evidence="2" id="KW-1185">Reference proteome</keyword>
<gene>
    <name evidence="3" type="primary">LOC139080551</name>
</gene>
<sequence length="249" mass="26342">MTRSLLRSSVFSISLSSCSPLPGTSQSGTGVGLPSPGRGAGPGRTPCPPGAGDERRDLPAGWAPVRARGCSALPGALAGPERWVRPRAAPARGRSSPCAPTAPAGSPDAAQEPAAGAPRGAERLVSASAPAPPLQPRSFLAPLAPLRSDREKMRMGCPPGARMLKEGPQGAPSISHMLSARKTELESTCFSIYPNRKTKTILLVGKIKVIRFCPEVSWNRADRLWAEVSVHFNRERLNSCFLDPDLRNK</sequence>
<dbReference type="Proteomes" id="UP001652662">
    <property type="component" value="Chromosome 30"/>
</dbReference>